<proteinExistence type="predicted"/>
<dbReference type="InterPro" id="IPR001009">
    <property type="entry name" value="PA/PA-X"/>
</dbReference>
<evidence type="ECO:0000313" key="2">
    <source>
        <dbReference type="EMBL" id="QWC36497.1"/>
    </source>
</evidence>
<accession>A0A8E8KRX4</accession>
<protein>
    <submittedName>
        <fullName evidence="2">PA</fullName>
    </submittedName>
</protein>
<reference evidence="2" key="1">
    <citation type="submission" date="2020-11" db="EMBL/GenBank/DDBJ databases">
        <authorList>
            <person name="Huang H.-J."/>
            <person name="Li J.-M."/>
        </authorList>
    </citation>
    <scope>NUCLEOTIDE SEQUENCE</scope>
    <source>
        <strain evidence="2">HU-S1</strain>
    </source>
</reference>
<name>A0A8E8KRX4_9ORTO</name>
<dbReference type="Pfam" id="PF00603">
    <property type="entry name" value="Flu_PA"/>
    <property type="match status" value="1"/>
</dbReference>
<dbReference type="GO" id="GO:0003723">
    <property type="term" value="F:RNA binding"/>
    <property type="evidence" value="ECO:0007669"/>
    <property type="project" value="InterPro"/>
</dbReference>
<sequence length="770" mass="87418">MASNEYFQSVYDEKIVNQLRQKVPNFYKLSALDKDQRLRRYHAIFYLMNTIPLSRPGESYKRKFASDDSDEIISKKGKREEVATDFNEILDMGEEIEDKPPSPMITEEEAERALDRGSPTYEPMSPDYDPGEYPGPSTAEDDEVDTPNKELKHYRFFCPSFSATEESALRAIMESNRIKIPPTMSIFEIDIIDRENGTLIFVKEGKPHSTDKLRMTDIYPDLTNFAFVYLDFVNNRVIDDTNSLNVNSAENFMVLRSKAAASLGFGKTILQEEVEELTSDFIRKMRTEWTDDIKQASEAIIQLGPVKGISPTFPLCTAEDIIKELEDIFSTRAKLKQATWNGKVLPYSCNETIAVSMEDTDEKICIDHFPSTLTLKNGFGKEEDVSEMPKIASAVSKLLKGEKPDTHCLLSIKKTVQRTSEESKLSDIETNTILKGVGWKYKGKNIGLLEGMKQPVYKVPENRGYPHWMKNVYIDECKTSDLNCILDVHFDEAEPVHKMDALAAKCCDSIVSIFSSTNSASTCNKYMNISSRLAGSYLINVSKENNQFSSVALIPLVVNGEVEKKKEKRVVGFCLRGPHHVRDASDKINVIIFEKVKKTNDPLMYRKGGLYEDEKGNFWYAKKNAITKASPVYGAYLHNLLFLPANFVGDMIFNVYSSFEVMKENSLELIKSNRDFLIQRMTETVLMGLLGGSQEEGYFAGYRMLYMVLLELSRGRAAGLIDKVGFFAAMNECLIDSPYVLFLHGNLLHTLKFFQEKSSDKNNIFRVHAL</sequence>
<dbReference type="EMBL" id="MW256690">
    <property type="protein sequence ID" value="QWC36497.1"/>
    <property type="molecule type" value="Viral_cRNA"/>
</dbReference>
<reference evidence="2" key="2">
    <citation type="journal article" date="2021" name="NPJ Biofilms Microbiomes">
        <title>Diversity and infectivity of the RNA virome among different cryptic species of an agriculturally important insect vector: whitefly Bemisia tabaci.</title>
        <authorList>
            <person name="Huang H.J."/>
            <person name="Ye Z.X."/>
            <person name="Wang X."/>
            <person name="Yan X.T."/>
            <person name="Zhang Y."/>
            <person name="He Y.J."/>
            <person name="Qi Y.H."/>
            <person name="Zhang X.D."/>
            <person name="Zhuo J.C."/>
            <person name="Lu G."/>
            <person name="Lu J.B."/>
            <person name="Mao Q.Z."/>
            <person name="Sun Z.T."/>
            <person name="Yan F."/>
            <person name="Chen J.P."/>
            <person name="Zhang C.X."/>
            <person name="Li J.M."/>
        </authorList>
    </citation>
    <scope>NUCLEOTIDE SEQUENCE</scope>
    <source>
        <strain evidence="2">HU-S1</strain>
    </source>
</reference>
<feature type="region of interest" description="Disordered" evidence="1">
    <location>
        <begin position="94"/>
        <end position="144"/>
    </location>
</feature>
<evidence type="ECO:0000256" key="1">
    <source>
        <dbReference type="SAM" id="MobiDB-lite"/>
    </source>
</evidence>
<organism evidence="2">
    <name type="scientific">Bemisia tabaci Quaranja-like virus 3</name>
    <dbReference type="NCBI Taxonomy" id="2840016"/>
    <lineage>
        <taxon>Viruses</taxon>
        <taxon>Riboviria</taxon>
        <taxon>Orthornavirae</taxon>
        <taxon>Negarnaviricota</taxon>
        <taxon>Polyploviricotina</taxon>
        <taxon>Insthoviricetes</taxon>
        <taxon>Articulavirales</taxon>
        <taxon>Orthomyxoviridae</taxon>
        <taxon>Quaranjavirus</taxon>
    </lineage>
</organism>
<dbReference type="GO" id="GO:0039694">
    <property type="term" value="P:viral RNA genome replication"/>
    <property type="evidence" value="ECO:0007669"/>
    <property type="project" value="InterPro"/>
</dbReference>